<dbReference type="InterPro" id="IPR050549">
    <property type="entry name" value="MFS_Trehalose_Transporter"/>
</dbReference>
<keyword evidence="4" id="KW-0762">Sugar transport</keyword>
<feature type="domain" description="Major facilitator superfamily (MFS) profile" evidence="9">
    <location>
        <begin position="16"/>
        <end position="440"/>
    </location>
</feature>
<keyword evidence="11" id="KW-1185">Reference proteome</keyword>
<keyword evidence="2" id="KW-0813">Transport</keyword>
<feature type="transmembrane region" description="Helical" evidence="8">
    <location>
        <begin position="56"/>
        <end position="78"/>
    </location>
</feature>
<feature type="transmembrane region" description="Helical" evidence="8">
    <location>
        <begin position="143"/>
        <end position="164"/>
    </location>
</feature>
<dbReference type="Gene3D" id="1.20.1250.20">
    <property type="entry name" value="MFS general substrate transporter like domains"/>
    <property type="match status" value="1"/>
</dbReference>
<dbReference type="AlphaFoldDB" id="A0A0Q9XN78"/>
<feature type="transmembrane region" description="Helical" evidence="8">
    <location>
        <begin position="252"/>
        <end position="274"/>
    </location>
</feature>
<feature type="transmembrane region" description="Helical" evidence="8">
    <location>
        <begin position="12"/>
        <end position="36"/>
    </location>
</feature>
<dbReference type="GO" id="GO:0005886">
    <property type="term" value="C:plasma membrane"/>
    <property type="evidence" value="ECO:0007669"/>
    <property type="project" value="UniProtKB-SubCell"/>
</dbReference>
<feature type="transmembrane region" description="Helical" evidence="8">
    <location>
        <begin position="349"/>
        <end position="372"/>
    </location>
</feature>
<evidence type="ECO:0000256" key="6">
    <source>
        <dbReference type="ARBA" id="ARBA00022989"/>
    </source>
</evidence>
<name>A0A0Q9XN78_DROMO</name>
<dbReference type="Pfam" id="PF00083">
    <property type="entry name" value="Sugar_tr"/>
    <property type="match status" value="1"/>
</dbReference>
<organism evidence="10 11">
    <name type="scientific">Drosophila mojavensis</name>
    <name type="common">Fruit fly</name>
    <dbReference type="NCBI Taxonomy" id="7230"/>
    <lineage>
        <taxon>Eukaryota</taxon>
        <taxon>Metazoa</taxon>
        <taxon>Ecdysozoa</taxon>
        <taxon>Arthropoda</taxon>
        <taxon>Hexapoda</taxon>
        <taxon>Insecta</taxon>
        <taxon>Pterygota</taxon>
        <taxon>Neoptera</taxon>
        <taxon>Endopterygota</taxon>
        <taxon>Diptera</taxon>
        <taxon>Brachycera</taxon>
        <taxon>Muscomorpha</taxon>
        <taxon>Ephydroidea</taxon>
        <taxon>Drosophilidae</taxon>
        <taxon>Drosophila</taxon>
    </lineage>
</organism>
<evidence type="ECO:0000256" key="1">
    <source>
        <dbReference type="ARBA" id="ARBA00004651"/>
    </source>
</evidence>
<feature type="transmembrane region" description="Helical" evidence="8">
    <location>
        <begin position="111"/>
        <end position="131"/>
    </location>
</feature>
<feature type="transmembrane region" description="Helical" evidence="8">
    <location>
        <begin position="384"/>
        <end position="405"/>
    </location>
</feature>
<evidence type="ECO:0000256" key="8">
    <source>
        <dbReference type="SAM" id="Phobius"/>
    </source>
</evidence>
<sequence length="458" mass="51774">MSSFWDRPGGHNQYIAAVLASLSVFNFGVTIGWSAPSVFAVTEKKYYGFAVSLTEYGWACAMANLGCALTMVPAAALANCIGRKLIMLLVVLPYIAGWVLTIYPFNMYLLMFSRLLQGLCAGCYLIIASVYCVEISQVEVKSYIGNFPLIFYYLGILYAYILGAFNNMRYLNYGCAVTPAVFLLTFVWMPESPVYYMLKNKKMKAIGSLQWLRGKHMDAAREYDDIMGAIERLRDNNKFSCQKLRRLASAKAIIICTIMVAFKNLCGSIAIIMYSTLMLDAADSQIFMDSKVSIIFIGISVLISTLISVHKFDSRRTLMIWSIIMVALNCALQSIYFQMKDSYVHSLQWLPIVSFCCFSFFFGLGVGIYPFVMMRQLFGENIEILAASVVWTLNELFAFCGAVSFPYILHVWNMAVCFWIFTALAFLCLIFIYFLVPETKKIADSKEMLDEKQNTVTK</sequence>
<dbReference type="OrthoDB" id="6612291at2759"/>
<evidence type="ECO:0000256" key="3">
    <source>
        <dbReference type="ARBA" id="ARBA00022475"/>
    </source>
</evidence>
<dbReference type="KEGG" id="dmo:Dmoj_GI26670"/>
<evidence type="ECO:0000313" key="11">
    <source>
        <dbReference type="Proteomes" id="UP000009192"/>
    </source>
</evidence>
<dbReference type="SUPFAM" id="SSF103473">
    <property type="entry name" value="MFS general substrate transporter"/>
    <property type="match status" value="1"/>
</dbReference>
<keyword evidence="5 8" id="KW-0812">Transmembrane</keyword>
<proteinExistence type="predicted"/>
<accession>A0A0Q9XN78</accession>
<dbReference type="InterPro" id="IPR005829">
    <property type="entry name" value="Sugar_transporter_CS"/>
</dbReference>
<gene>
    <name evidence="10" type="primary">Dmoj\GI26670</name>
    <name evidence="10" type="ORF">Dmoj_GI26670</name>
</gene>
<keyword evidence="3" id="KW-1003">Cell membrane</keyword>
<dbReference type="GO" id="GO:0022857">
    <property type="term" value="F:transmembrane transporter activity"/>
    <property type="evidence" value="ECO:0007669"/>
    <property type="project" value="InterPro"/>
</dbReference>
<dbReference type="EMBL" id="CH933808">
    <property type="protein sequence ID" value="KRG05347.1"/>
    <property type="molecule type" value="Genomic_DNA"/>
</dbReference>
<dbReference type="PROSITE" id="PS50850">
    <property type="entry name" value="MFS"/>
    <property type="match status" value="1"/>
</dbReference>
<evidence type="ECO:0000259" key="9">
    <source>
        <dbReference type="PROSITE" id="PS50850"/>
    </source>
</evidence>
<feature type="transmembrane region" description="Helical" evidence="8">
    <location>
        <begin position="286"/>
        <end position="306"/>
    </location>
</feature>
<feature type="transmembrane region" description="Helical" evidence="8">
    <location>
        <begin position="85"/>
        <end position="105"/>
    </location>
</feature>
<evidence type="ECO:0000313" key="10">
    <source>
        <dbReference type="EMBL" id="KRG05347.1"/>
    </source>
</evidence>
<reference evidence="10 11" key="1">
    <citation type="journal article" date="2007" name="Nature">
        <title>Evolution of genes and genomes on the Drosophila phylogeny.</title>
        <authorList>
            <consortium name="Drosophila 12 Genomes Consortium"/>
            <person name="Clark A.G."/>
            <person name="Eisen M.B."/>
            <person name="Smith D.R."/>
            <person name="Bergman C.M."/>
            <person name="Oliver B."/>
            <person name="Markow T.A."/>
            <person name="Kaufman T.C."/>
            <person name="Kellis M."/>
            <person name="Gelbart W."/>
            <person name="Iyer V.N."/>
            <person name="Pollard D.A."/>
            <person name="Sackton T.B."/>
            <person name="Larracuente A.M."/>
            <person name="Singh N.D."/>
            <person name="Abad J.P."/>
            <person name="Abt D.N."/>
            <person name="Adryan B."/>
            <person name="Aguade M."/>
            <person name="Akashi H."/>
            <person name="Anderson W.W."/>
            <person name="Aquadro C.F."/>
            <person name="Ardell D.H."/>
            <person name="Arguello R."/>
            <person name="Artieri C.G."/>
            <person name="Barbash D.A."/>
            <person name="Barker D."/>
            <person name="Barsanti P."/>
            <person name="Batterham P."/>
            <person name="Batzoglou S."/>
            <person name="Begun D."/>
            <person name="Bhutkar A."/>
            <person name="Blanco E."/>
            <person name="Bosak S.A."/>
            <person name="Bradley R.K."/>
            <person name="Brand A.D."/>
            <person name="Brent M.R."/>
            <person name="Brooks A.N."/>
            <person name="Brown R.H."/>
            <person name="Butlin R.K."/>
            <person name="Caggese C."/>
            <person name="Calvi B.R."/>
            <person name="Bernardo de Carvalho A."/>
            <person name="Caspi A."/>
            <person name="Castrezana S."/>
            <person name="Celniker S.E."/>
            <person name="Chang J.L."/>
            <person name="Chapple C."/>
            <person name="Chatterji S."/>
            <person name="Chinwalla A."/>
            <person name="Civetta A."/>
            <person name="Clifton S.W."/>
            <person name="Comeron J.M."/>
            <person name="Costello J.C."/>
            <person name="Coyne J.A."/>
            <person name="Daub J."/>
            <person name="David R.G."/>
            <person name="Delcher A.L."/>
            <person name="Delehaunty K."/>
            <person name="Do C.B."/>
            <person name="Ebling H."/>
            <person name="Edwards K."/>
            <person name="Eickbush T."/>
            <person name="Evans J.D."/>
            <person name="Filipski A."/>
            <person name="Findeiss S."/>
            <person name="Freyhult E."/>
            <person name="Fulton L."/>
            <person name="Fulton R."/>
            <person name="Garcia A.C."/>
            <person name="Gardiner A."/>
            <person name="Garfield D.A."/>
            <person name="Garvin B.E."/>
            <person name="Gibson G."/>
            <person name="Gilbert D."/>
            <person name="Gnerre S."/>
            <person name="Godfrey J."/>
            <person name="Good R."/>
            <person name="Gotea V."/>
            <person name="Gravely B."/>
            <person name="Greenberg A.J."/>
            <person name="Griffiths-Jones S."/>
            <person name="Gross S."/>
            <person name="Guigo R."/>
            <person name="Gustafson E.A."/>
            <person name="Haerty W."/>
            <person name="Hahn M.W."/>
            <person name="Halligan D.L."/>
            <person name="Halpern A.L."/>
            <person name="Halter G.M."/>
            <person name="Han M.V."/>
            <person name="Heger A."/>
            <person name="Hillier L."/>
            <person name="Hinrichs A.S."/>
            <person name="Holmes I."/>
            <person name="Hoskins R.A."/>
            <person name="Hubisz M.J."/>
            <person name="Hultmark D."/>
            <person name="Huntley M.A."/>
            <person name="Jaffe D.B."/>
            <person name="Jagadeeshan S."/>
            <person name="Jeck W.R."/>
            <person name="Johnson J."/>
            <person name="Jones C.D."/>
            <person name="Jordan W.C."/>
            <person name="Karpen G.H."/>
            <person name="Kataoka E."/>
            <person name="Keightley P.D."/>
            <person name="Kheradpour P."/>
            <person name="Kirkness E.F."/>
            <person name="Koerich L.B."/>
            <person name="Kristiansen K."/>
            <person name="Kudrna D."/>
            <person name="Kulathinal R.J."/>
            <person name="Kumar S."/>
            <person name="Kwok R."/>
            <person name="Lander E."/>
            <person name="Langley C.H."/>
            <person name="Lapoint R."/>
            <person name="Lazzaro B.P."/>
            <person name="Lee S.J."/>
            <person name="Levesque L."/>
            <person name="Li R."/>
            <person name="Lin C.F."/>
            <person name="Lin M.F."/>
            <person name="Lindblad-Toh K."/>
            <person name="Llopart A."/>
            <person name="Long M."/>
            <person name="Low L."/>
            <person name="Lozovsky E."/>
            <person name="Lu J."/>
            <person name="Luo M."/>
            <person name="Machado C.A."/>
            <person name="Makalowski W."/>
            <person name="Marzo M."/>
            <person name="Matsuda M."/>
            <person name="Matzkin L."/>
            <person name="McAllister B."/>
            <person name="McBride C.S."/>
            <person name="McKernan B."/>
            <person name="McKernan K."/>
            <person name="Mendez-Lago M."/>
            <person name="Minx P."/>
            <person name="Mollenhauer M.U."/>
            <person name="Montooth K."/>
            <person name="Mount S.M."/>
            <person name="Mu X."/>
            <person name="Myers E."/>
            <person name="Negre B."/>
            <person name="Newfeld S."/>
            <person name="Nielsen R."/>
            <person name="Noor M.A."/>
            <person name="O'Grady P."/>
            <person name="Pachter L."/>
            <person name="Papaceit M."/>
            <person name="Parisi M.J."/>
            <person name="Parisi M."/>
            <person name="Parts L."/>
            <person name="Pedersen J.S."/>
            <person name="Pesole G."/>
            <person name="Phillippy A.M."/>
            <person name="Ponting C.P."/>
            <person name="Pop M."/>
            <person name="Porcelli D."/>
            <person name="Powell J.R."/>
            <person name="Prohaska S."/>
            <person name="Pruitt K."/>
            <person name="Puig M."/>
            <person name="Quesneville H."/>
            <person name="Ram K.R."/>
            <person name="Rand D."/>
            <person name="Rasmussen M.D."/>
            <person name="Reed L.K."/>
            <person name="Reenan R."/>
            <person name="Reily A."/>
            <person name="Remington K.A."/>
            <person name="Rieger T.T."/>
            <person name="Ritchie M.G."/>
            <person name="Robin C."/>
            <person name="Rogers Y.H."/>
            <person name="Rohde C."/>
            <person name="Rozas J."/>
            <person name="Rubenfield M.J."/>
            <person name="Ruiz A."/>
            <person name="Russo S."/>
            <person name="Salzberg S.L."/>
            <person name="Sanchez-Gracia A."/>
            <person name="Saranga D.J."/>
            <person name="Sato H."/>
            <person name="Schaeffer S.W."/>
            <person name="Schatz M.C."/>
            <person name="Schlenke T."/>
            <person name="Schwartz R."/>
            <person name="Segarra C."/>
            <person name="Singh R.S."/>
            <person name="Sirot L."/>
            <person name="Sirota M."/>
            <person name="Sisneros N.B."/>
            <person name="Smith C.D."/>
            <person name="Smith T.F."/>
            <person name="Spieth J."/>
            <person name="Stage D.E."/>
            <person name="Stark A."/>
            <person name="Stephan W."/>
            <person name="Strausberg R.L."/>
            <person name="Strempel S."/>
            <person name="Sturgill D."/>
            <person name="Sutton G."/>
            <person name="Sutton G.G."/>
            <person name="Tao W."/>
            <person name="Teichmann S."/>
            <person name="Tobari Y.N."/>
            <person name="Tomimura Y."/>
            <person name="Tsolas J.M."/>
            <person name="Valente V.L."/>
            <person name="Venter E."/>
            <person name="Venter J.C."/>
            <person name="Vicario S."/>
            <person name="Vieira F.G."/>
            <person name="Vilella A.J."/>
            <person name="Villasante A."/>
            <person name="Walenz B."/>
            <person name="Wang J."/>
            <person name="Wasserman M."/>
            <person name="Watts T."/>
            <person name="Wilson D."/>
            <person name="Wilson R.K."/>
            <person name="Wing R.A."/>
            <person name="Wolfner M.F."/>
            <person name="Wong A."/>
            <person name="Wong G.K."/>
            <person name="Wu C.I."/>
            <person name="Wu G."/>
            <person name="Yamamoto D."/>
            <person name="Yang H.P."/>
            <person name="Yang S.P."/>
            <person name="Yorke J.A."/>
            <person name="Yoshida K."/>
            <person name="Zdobnov E."/>
            <person name="Zhang P."/>
            <person name="Zhang Y."/>
            <person name="Zimin A.V."/>
            <person name="Baldwin J."/>
            <person name="Abdouelleil A."/>
            <person name="Abdulkadir J."/>
            <person name="Abebe A."/>
            <person name="Abera B."/>
            <person name="Abreu J."/>
            <person name="Acer S.C."/>
            <person name="Aftuck L."/>
            <person name="Alexander A."/>
            <person name="An P."/>
            <person name="Anderson E."/>
            <person name="Anderson S."/>
            <person name="Arachi H."/>
            <person name="Azer M."/>
            <person name="Bachantsang P."/>
            <person name="Barry A."/>
            <person name="Bayul T."/>
            <person name="Berlin A."/>
            <person name="Bessette D."/>
            <person name="Bloom T."/>
            <person name="Blye J."/>
            <person name="Boguslavskiy L."/>
            <person name="Bonnet C."/>
            <person name="Boukhgalter B."/>
            <person name="Bourzgui I."/>
            <person name="Brown A."/>
            <person name="Cahill P."/>
            <person name="Channer S."/>
            <person name="Cheshatsang Y."/>
            <person name="Chuda L."/>
            <person name="Citroen M."/>
            <person name="Collymore A."/>
            <person name="Cooke P."/>
            <person name="Costello M."/>
            <person name="D'Aco K."/>
            <person name="Daza R."/>
            <person name="De Haan G."/>
            <person name="DeGray S."/>
            <person name="DeMaso C."/>
            <person name="Dhargay N."/>
            <person name="Dooley K."/>
            <person name="Dooley E."/>
            <person name="Doricent M."/>
            <person name="Dorje P."/>
            <person name="Dorjee K."/>
            <person name="Dupes A."/>
            <person name="Elong R."/>
            <person name="Falk J."/>
            <person name="Farina A."/>
            <person name="Faro S."/>
            <person name="Ferguson D."/>
            <person name="Fisher S."/>
            <person name="Foley C.D."/>
            <person name="Franke A."/>
            <person name="Friedrich D."/>
            <person name="Gadbois L."/>
            <person name="Gearin G."/>
            <person name="Gearin C.R."/>
            <person name="Giannoukos G."/>
            <person name="Goode T."/>
            <person name="Graham J."/>
            <person name="Grandbois E."/>
            <person name="Grewal S."/>
            <person name="Gyaltsen K."/>
            <person name="Hafez N."/>
            <person name="Hagos B."/>
            <person name="Hall J."/>
            <person name="Henson C."/>
            <person name="Hollinger A."/>
            <person name="Honan T."/>
            <person name="Huard M.D."/>
            <person name="Hughes L."/>
            <person name="Hurhula B."/>
            <person name="Husby M.E."/>
            <person name="Kamat A."/>
            <person name="Kanga B."/>
            <person name="Kashin S."/>
            <person name="Khazanovich D."/>
            <person name="Kisner P."/>
            <person name="Lance K."/>
            <person name="Lara M."/>
            <person name="Lee W."/>
            <person name="Lennon N."/>
            <person name="Letendre F."/>
            <person name="LeVine R."/>
            <person name="Lipovsky A."/>
            <person name="Liu X."/>
            <person name="Liu J."/>
            <person name="Liu S."/>
            <person name="Lokyitsang T."/>
            <person name="Lokyitsang Y."/>
            <person name="Lubonja R."/>
            <person name="Lui A."/>
            <person name="MacDonald P."/>
            <person name="Magnisalis V."/>
            <person name="Maru K."/>
            <person name="Matthews C."/>
            <person name="McCusker W."/>
            <person name="McDonough S."/>
            <person name="Mehta T."/>
            <person name="Meldrim J."/>
            <person name="Meneus L."/>
            <person name="Mihai O."/>
            <person name="Mihalev A."/>
            <person name="Mihova T."/>
            <person name="Mittelman R."/>
            <person name="Mlenga V."/>
            <person name="Montmayeur A."/>
            <person name="Mulrain L."/>
            <person name="Navidi A."/>
            <person name="Naylor J."/>
            <person name="Negash T."/>
            <person name="Nguyen T."/>
            <person name="Nguyen N."/>
            <person name="Nicol R."/>
            <person name="Norbu C."/>
            <person name="Norbu N."/>
            <person name="Novod N."/>
            <person name="O'Neill B."/>
            <person name="Osman S."/>
            <person name="Markiewicz E."/>
            <person name="Oyono O.L."/>
            <person name="Patti C."/>
            <person name="Phunkhang P."/>
            <person name="Pierre F."/>
            <person name="Priest M."/>
            <person name="Raghuraman S."/>
            <person name="Rege F."/>
            <person name="Reyes R."/>
            <person name="Rise C."/>
            <person name="Rogov P."/>
            <person name="Ross K."/>
            <person name="Ryan E."/>
            <person name="Settipalli S."/>
            <person name="Shea T."/>
            <person name="Sherpa N."/>
            <person name="Shi L."/>
            <person name="Shih D."/>
            <person name="Sparrow T."/>
            <person name="Spaulding J."/>
            <person name="Stalker J."/>
            <person name="Stange-Thomann N."/>
            <person name="Stavropoulos S."/>
            <person name="Stone C."/>
            <person name="Strader C."/>
            <person name="Tesfaye S."/>
            <person name="Thomson T."/>
            <person name="Thoulutsang Y."/>
            <person name="Thoulutsang D."/>
            <person name="Topham K."/>
            <person name="Topping I."/>
            <person name="Tsamla T."/>
            <person name="Vassiliev H."/>
            <person name="Vo A."/>
            <person name="Wangchuk T."/>
            <person name="Wangdi T."/>
            <person name="Weiand M."/>
            <person name="Wilkinson J."/>
            <person name="Wilson A."/>
            <person name="Yadav S."/>
            <person name="Young G."/>
            <person name="Yu Q."/>
            <person name="Zembek L."/>
            <person name="Zhong D."/>
            <person name="Zimmer A."/>
            <person name="Zwirko Z."/>
            <person name="Jaffe D.B."/>
            <person name="Alvarez P."/>
            <person name="Brockman W."/>
            <person name="Butler J."/>
            <person name="Chin C."/>
            <person name="Gnerre S."/>
            <person name="Grabherr M."/>
            <person name="Kleber M."/>
            <person name="Mauceli E."/>
            <person name="MacCallum I."/>
        </authorList>
    </citation>
    <scope>NUCLEOTIDE SEQUENCE [LARGE SCALE GENOMIC DNA]</scope>
    <source>
        <strain evidence="11">Tucson 15081-1352.22</strain>
    </source>
</reference>
<dbReference type="FunFam" id="1.20.1250.20:FF:000218">
    <property type="entry name" value="facilitated trehalose transporter Tret1"/>
    <property type="match status" value="1"/>
</dbReference>
<dbReference type="PANTHER" id="PTHR48021">
    <property type="match status" value="1"/>
</dbReference>
<dbReference type="InterPro" id="IPR036259">
    <property type="entry name" value="MFS_trans_sf"/>
</dbReference>
<dbReference type="InterPro" id="IPR005828">
    <property type="entry name" value="MFS_sugar_transport-like"/>
</dbReference>
<dbReference type="PROSITE" id="PS00217">
    <property type="entry name" value="SUGAR_TRANSPORT_2"/>
    <property type="match status" value="1"/>
</dbReference>
<dbReference type="PANTHER" id="PTHR48021:SF1">
    <property type="entry name" value="GH07001P-RELATED"/>
    <property type="match status" value="1"/>
</dbReference>
<dbReference type="InterPro" id="IPR020846">
    <property type="entry name" value="MFS_dom"/>
</dbReference>
<dbReference type="Proteomes" id="UP000009192">
    <property type="component" value="Unassembled WGS sequence"/>
</dbReference>
<evidence type="ECO:0000256" key="4">
    <source>
        <dbReference type="ARBA" id="ARBA00022597"/>
    </source>
</evidence>
<comment type="subcellular location">
    <subcellularLocation>
        <location evidence="1">Cell membrane</location>
        <topology evidence="1">Multi-pass membrane protein</topology>
    </subcellularLocation>
</comment>
<dbReference type="InParanoid" id="A0A0Q9XN78"/>
<evidence type="ECO:0000256" key="7">
    <source>
        <dbReference type="ARBA" id="ARBA00023136"/>
    </source>
</evidence>
<protein>
    <recommendedName>
        <fullName evidence="9">Major facilitator superfamily (MFS) profile domain-containing protein</fullName>
    </recommendedName>
</protein>
<feature type="transmembrane region" description="Helical" evidence="8">
    <location>
        <begin position="318"/>
        <end position="337"/>
    </location>
</feature>
<keyword evidence="6 8" id="KW-1133">Transmembrane helix</keyword>
<evidence type="ECO:0000256" key="2">
    <source>
        <dbReference type="ARBA" id="ARBA00022448"/>
    </source>
</evidence>
<feature type="transmembrane region" description="Helical" evidence="8">
    <location>
        <begin position="411"/>
        <end position="436"/>
    </location>
</feature>
<feature type="transmembrane region" description="Helical" evidence="8">
    <location>
        <begin position="170"/>
        <end position="189"/>
    </location>
</feature>
<keyword evidence="7 8" id="KW-0472">Membrane</keyword>
<evidence type="ECO:0000256" key="5">
    <source>
        <dbReference type="ARBA" id="ARBA00022692"/>
    </source>
</evidence>